<dbReference type="InterPro" id="IPR043429">
    <property type="entry name" value="ArtM/GltK/GlnP/TcyL/YhdX-like"/>
</dbReference>
<accession>A0A553K2P5</accession>
<dbReference type="GO" id="GO:0005886">
    <property type="term" value="C:plasma membrane"/>
    <property type="evidence" value="ECO:0007669"/>
    <property type="project" value="UniProtKB-SubCell"/>
</dbReference>
<evidence type="ECO:0000256" key="5">
    <source>
        <dbReference type="RuleBase" id="RU363032"/>
    </source>
</evidence>
<proteinExistence type="inferred from homology"/>
<dbReference type="SUPFAM" id="SSF161098">
    <property type="entry name" value="MetI-like"/>
    <property type="match status" value="1"/>
</dbReference>
<dbReference type="GO" id="GO:0006865">
    <property type="term" value="P:amino acid transport"/>
    <property type="evidence" value="ECO:0007669"/>
    <property type="project" value="TreeGrafter"/>
</dbReference>
<dbReference type="Pfam" id="PF00528">
    <property type="entry name" value="BPD_transp_1"/>
    <property type="match status" value="1"/>
</dbReference>
<protein>
    <submittedName>
        <fullName evidence="7">Amino acid ABC transporter permease</fullName>
    </submittedName>
</protein>
<dbReference type="InterPro" id="IPR035906">
    <property type="entry name" value="MetI-like_sf"/>
</dbReference>
<dbReference type="AlphaFoldDB" id="A0A553K2P5"/>
<evidence type="ECO:0000256" key="4">
    <source>
        <dbReference type="ARBA" id="ARBA00023136"/>
    </source>
</evidence>
<dbReference type="CDD" id="cd06261">
    <property type="entry name" value="TM_PBP2"/>
    <property type="match status" value="1"/>
</dbReference>
<evidence type="ECO:0000256" key="1">
    <source>
        <dbReference type="ARBA" id="ARBA00004141"/>
    </source>
</evidence>
<feature type="transmembrane region" description="Helical" evidence="5">
    <location>
        <begin position="245"/>
        <end position="268"/>
    </location>
</feature>
<dbReference type="EMBL" id="VKKG01000002">
    <property type="protein sequence ID" value="TRY18983.1"/>
    <property type="molecule type" value="Genomic_DNA"/>
</dbReference>
<dbReference type="Proteomes" id="UP000317638">
    <property type="component" value="Unassembled WGS sequence"/>
</dbReference>
<dbReference type="PROSITE" id="PS50928">
    <property type="entry name" value="ABC_TM1"/>
    <property type="match status" value="1"/>
</dbReference>
<keyword evidence="3 5" id="KW-1133">Transmembrane helix</keyword>
<evidence type="ECO:0000256" key="3">
    <source>
        <dbReference type="ARBA" id="ARBA00022989"/>
    </source>
</evidence>
<evidence type="ECO:0000313" key="7">
    <source>
        <dbReference type="EMBL" id="TRY18983.1"/>
    </source>
</evidence>
<comment type="similarity">
    <text evidence="5">Belongs to the binding-protein-dependent transport system permease family.</text>
</comment>
<gene>
    <name evidence="7" type="ORF">FOJ82_07735</name>
</gene>
<dbReference type="RefSeq" id="WP_143937875.1">
    <property type="nucleotide sequence ID" value="NZ_VKKG01000002.1"/>
</dbReference>
<comment type="subcellular location">
    <subcellularLocation>
        <location evidence="5">Cell membrane</location>
        <topology evidence="5">Multi-pass membrane protein</topology>
    </subcellularLocation>
    <subcellularLocation>
        <location evidence="1">Membrane</location>
        <topology evidence="1">Multi-pass membrane protein</topology>
    </subcellularLocation>
</comment>
<dbReference type="PANTHER" id="PTHR30614:SF21">
    <property type="entry name" value="AMINO ACID ABC TRANSPORTER PERMEASE"/>
    <property type="match status" value="1"/>
</dbReference>
<keyword evidence="2 5" id="KW-0812">Transmembrane</keyword>
<reference evidence="7 8" key="1">
    <citation type="submission" date="2019-07" db="EMBL/GenBank/DDBJ databases">
        <authorList>
            <person name="Zhou L.-Y."/>
        </authorList>
    </citation>
    <scope>NUCLEOTIDE SEQUENCE [LARGE SCALE GENOMIC DNA]</scope>
    <source>
        <strain evidence="7 8">YIM 101269</strain>
    </source>
</reference>
<feature type="transmembrane region" description="Helical" evidence="5">
    <location>
        <begin position="118"/>
        <end position="140"/>
    </location>
</feature>
<sequence length="300" mass="32250">MSNTAPVLYEEPGPRGRAVSRTVSVVTGLVIAGTLAWLVYRLGQPRTTVNGAVLPGLWAPERWDIFAEGTEVWQALLWRGLVQGTLSAAGLAAVLAIGFGIFLCFARTAPQKWIRVPAAILLEFFRGMPVLLMMLFILLALATTGYWAVVGALAVYNGAIIGEALRAGLQALPRGQREAGLSVGLTPFSSRILIEFPQAFRQMLPIIVAQLVVLLKDTSLAYVVAYPEILRISQQLKDYYGSTTYSFSIFLVSLAIYLVVNLALSALARWISRRSGPKAGVATDEGGMSLAAIGVSAKPQ</sequence>
<feature type="transmembrane region" description="Helical" evidence="5">
    <location>
        <begin position="86"/>
        <end position="106"/>
    </location>
</feature>
<keyword evidence="4 5" id="KW-0472">Membrane</keyword>
<dbReference type="Gene3D" id="1.10.3720.10">
    <property type="entry name" value="MetI-like"/>
    <property type="match status" value="1"/>
</dbReference>
<feature type="transmembrane region" description="Helical" evidence="5">
    <location>
        <begin position="22"/>
        <end position="40"/>
    </location>
</feature>
<feature type="domain" description="ABC transmembrane type-1" evidence="6">
    <location>
        <begin position="82"/>
        <end position="268"/>
    </location>
</feature>
<keyword evidence="5" id="KW-0813">Transport</keyword>
<organism evidence="7 8">
    <name type="scientific">Tessaracoccus rhinocerotis</name>
    <dbReference type="NCBI Taxonomy" id="1689449"/>
    <lineage>
        <taxon>Bacteria</taxon>
        <taxon>Bacillati</taxon>
        <taxon>Actinomycetota</taxon>
        <taxon>Actinomycetes</taxon>
        <taxon>Propionibacteriales</taxon>
        <taxon>Propionibacteriaceae</taxon>
        <taxon>Tessaracoccus</taxon>
    </lineage>
</organism>
<dbReference type="InterPro" id="IPR000515">
    <property type="entry name" value="MetI-like"/>
</dbReference>
<keyword evidence="8" id="KW-1185">Reference proteome</keyword>
<evidence type="ECO:0000259" key="6">
    <source>
        <dbReference type="PROSITE" id="PS50928"/>
    </source>
</evidence>
<evidence type="ECO:0000313" key="8">
    <source>
        <dbReference type="Proteomes" id="UP000317638"/>
    </source>
</evidence>
<dbReference type="PANTHER" id="PTHR30614">
    <property type="entry name" value="MEMBRANE COMPONENT OF AMINO ACID ABC TRANSPORTER"/>
    <property type="match status" value="1"/>
</dbReference>
<evidence type="ECO:0000256" key="2">
    <source>
        <dbReference type="ARBA" id="ARBA00022692"/>
    </source>
</evidence>
<name>A0A553K2P5_9ACTN</name>
<dbReference type="OrthoDB" id="4543034at2"/>
<dbReference type="GO" id="GO:0055085">
    <property type="term" value="P:transmembrane transport"/>
    <property type="evidence" value="ECO:0007669"/>
    <property type="project" value="InterPro"/>
</dbReference>
<comment type="caution">
    <text evidence="7">The sequence shown here is derived from an EMBL/GenBank/DDBJ whole genome shotgun (WGS) entry which is preliminary data.</text>
</comment>